<keyword evidence="8" id="KW-0067">ATP-binding</keyword>
<evidence type="ECO:0000313" key="10">
    <source>
        <dbReference type="EMBL" id="KNZ55223.1"/>
    </source>
</evidence>
<feature type="domain" description="Thymidylate kinase-like" evidence="9">
    <location>
        <begin position="13"/>
        <end position="81"/>
    </location>
</feature>
<dbReference type="GO" id="GO:0005829">
    <property type="term" value="C:cytosol"/>
    <property type="evidence" value="ECO:0007669"/>
    <property type="project" value="TreeGrafter"/>
</dbReference>
<evidence type="ECO:0000256" key="6">
    <source>
        <dbReference type="ARBA" id="ARBA00022741"/>
    </source>
</evidence>
<dbReference type="Pfam" id="PF02223">
    <property type="entry name" value="Thymidylate_kin"/>
    <property type="match status" value="2"/>
</dbReference>
<dbReference type="HAMAP" id="MF_00165">
    <property type="entry name" value="Thymidylate_kinase"/>
    <property type="match status" value="1"/>
</dbReference>
<evidence type="ECO:0000256" key="8">
    <source>
        <dbReference type="ARBA" id="ARBA00022840"/>
    </source>
</evidence>
<sequence length="258" mass="29304">MASTTQRGSFIVFEGLDRSGKSTQCRRLEEKLREAGRAVESMRFPEDRTTPIGHMINSYLSHTSDLDDHAIHLLFSANRWEKRWVLTEIDPDFFSYFFRSVNFFLGLPSSSAAIHSTLNSGAIIVCDRYAFSGTAFTAAKFNIRTPPEEEPISVLAGVDRGLPLPDLVIFLTLGDQSLDNREGFGQERYENTQLQNEVRRQFSQTVFPYFQQLHGPHRCVNLDATGSIDEVANRIWLVVQDHLNNFVPNSSIGKLWVE</sequence>
<comment type="caution">
    <text evidence="10">The sequence shown here is derived from an EMBL/GenBank/DDBJ whole genome shotgun (WGS) entry which is preliminary data.</text>
</comment>
<dbReference type="Proteomes" id="UP000037035">
    <property type="component" value="Unassembled WGS sequence"/>
</dbReference>
<proteinExistence type="inferred from homology"/>
<feature type="domain" description="Thymidylate kinase-like" evidence="9">
    <location>
        <begin position="113"/>
        <end position="235"/>
    </location>
</feature>
<evidence type="ECO:0000259" key="9">
    <source>
        <dbReference type="Pfam" id="PF02223"/>
    </source>
</evidence>
<keyword evidence="6" id="KW-0547">Nucleotide-binding</keyword>
<dbReference type="GO" id="GO:0005524">
    <property type="term" value="F:ATP binding"/>
    <property type="evidence" value="ECO:0007669"/>
    <property type="project" value="UniProtKB-KW"/>
</dbReference>
<evidence type="ECO:0000256" key="5">
    <source>
        <dbReference type="ARBA" id="ARBA00022727"/>
    </source>
</evidence>
<evidence type="ECO:0000313" key="11">
    <source>
        <dbReference type="Proteomes" id="UP000037035"/>
    </source>
</evidence>
<dbReference type="GO" id="GO:0004798">
    <property type="term" value="F:dTMP kinase activity"/>
    <property type="evidence" value="ECO:0007669"/>
    <property type="project" value="UniProtKB-EC"/>
</dbReference>
<dbReference type="CDD" id="cd01672">
    <property type="entry name" value="TMPK"/>
    <property type="match status" value="1"/>
</dbReference>
<dbReference type="InterPro" id="IPR018094">
    <property type="entry name" value="Thymidylate_kinase"/>
</dbReference>
<dbReference type="STRING" id="27349.A0A0L6V364"/>
<dbReference type="EMBL" id="LAVV01007653">
    <property type="protein sequence ID" value="KNZ55223.1"/>
    <property type="molecule type" value="Genomic_DNA"/>
</dbReference>
<keyword evidence="7 10" id="KW-0418">Kinase</keyword>
<evidence type="ECO:0000256" key="7">
    <source>
        <dbReference type="ARBA" id="ARBA00022777"/>
    </source>
</evidence>
<dbReference type="InterPro" id="IPR018095">
    <property type="entry name" value="Thymidylate_kin_CS"/>
</dbReference>
<dbReference type="PROSITE" id="PS01331">
    <property type="entry name" value="THYMIDYLATE_KINASE"/>
    <property type="match status" value="1"/>
</dbReference>
<dbReference type="GO" id="GO:0005634">
    <property type="term" value="C:nucleus"/>
    <property type="evidence" value="ECO:0007669"/>
    <property type="project" value="TreeGrafter"/>
</dbReference>
<comment type="pathway">
    <text evidence="1">Pyrimidine metabolism; dTTP biosynthesis.</text>
</comment>
<dbReference type="PANTHER" id="PTHR10344">
    <property type="entry name" value="THYMIDYLATE KINASE"/>
    <property type="match status" value="1"/>
</dbReference>
<dbReference type="GO" id="GO:0006233">
    <property type="term" value="P:dTDP biosynthetic process"/>
    <property type="evidence" value="ECO:0007669"/>
    <property type="project" value="InterPro"/>
</dbReference>
<dbReference type="GO" id="GO:0006227">
    <property type="term" value="P:dUDP biosynthetic process"/>
    <property type="evidence" value="ECO:0007669"/>
    <property type="project" value="TreeGrafter"/>
</dbReference>
<dbReference type="VEuPathDB" id="FungiDB:VP01_2736g6"/>
<organism evidence="10 11">
    <name type="scientific">Puccinia sorghi</name>
    <dbReference type="NCBI Taxonomy" id="27349"/>
    <lineage>
        <taxon>Eukaryota</taxon>
        <taxon>Fungi</taxon>
        <taxon>Dikarya</taxon>
        <taxon>Basidiomycota</taxon>
        <taxon>Pucciniomycotina</taxon>
        <taxon>Pucciniomycetes</taxon>
        <taxon>Pucciniales</taxon>
        <taxon>Pucciniaceae</taxon>
        <taxon>Puccinia</taxon>
    </lineage>
</organism>
<keyword evidence="5" id="KW-0545">Nucleotide biosynthesis</keyword>
<dbReference type="GO" id="GO:0004550">
    <property type="term" value="F:nucleoside diphosphate kinase activity"/>
    <property type="evidence" value="ECO:0007669"/>
    <property type="project" value="TreeGrafter"/>
</dbReference>
<dbReference type="GO" id="GO:0006235">
    <property type="term" value="P:dTTP biosynthetic process"/>
    <property type="evidence" value="ECO:0007669"/>
    <property type="project" value="TreeGrafter"/>
</dbReference>
<dbReference type="SUPFAM" id="SSF52540">
    <property type="entry name" value="P-loop containing nucleoside triphosphate hydrolases"/>
    <property type="match status" value="1"/>
</dbReference>
<comment type="similarity">
    <text evidence="2">Belongs to the thymidylate kinase family.</text>
</comment>
<dbReference type="OrthoDB" id="425602at2759"/>
<evidence type="ECO:0000256" key="2">
    <source>
        <dbReference type="ARBA" id="ARBA00009776"/>
    </source>
</evidence>
<accession>A0A0L6V364</accession>
<dbReference type="AlphaFoldDB" id="A0A0L6V364"/>
<evidence type="ECO:0000256" key="1">
    <source>
        <dbReference type="ARBA" id="ARBA00004992"/>
    </source>
</evidence>
<dbReference type="InterPro" id="IPR027417">
    <property type="entry name" value="P-loop_NTPase"/>
</dbReference>
<evidence type="ECO:0000256" key="3">
    <source>
        <dbReference type="ARBA" id="ARBA00012980"/>
    </source>
</evidence>
<evidence type="ECO:0000256" key="4">
    <source>
        <dbReference type="ARBA" id="ARBA00022679"/>
    </source>
</evidence>
<dbReference type="Gene3D" id="3.40.50.300">
    <property type="entry name" value="P-loop containing nucleotide triphosphate hydrolases"/>
    <property type="match status" value="1"/>
</dbReference>
<keyword evidence="4" id="KW-0808">Transferase</keyword>
<reference evidence="10 11" key="1">
    <citation type="submission" date="2015-08" db="EMBL/GenBank/DDBJ databases">
        <title>Next Generation Sequencing and Analysis of the Genome of Puccinia sorghi L Schw, the Causal Agent of Maize Common Rust.</title>
        <authorList>
            <person name="Rochi L."/>
            <person name="Burguener G."/>
            <person name="Darino M."/>
            <person name="Turjanski A."/>
            <person name="Kreff E."/>
            <person name="Dieguez M.J."/>
            <person name="Sacco F."/>
        </authorList>
    </citation>
    <scope>NUCLEOTIDE SEQUENCE [LARGE SCALE GENOMIC DNA]</scope>
    <source>
        <strain evidence="10 11">RO10H11247</strain>
    </source>
</reference>
<dbReference type="InterPro" id="IPR039430">
    <property type="entry name" value="Thymidylate_kin-like_dom"/>
</dbReference>
<keyword evidence="11" id="KW-1185">Reference proteome</keyword>
<dbReference type="EC" id="2.7.4.9" evidence="3"/>
<protein>
    <recommendedName>
        <fullName evidence="3">dTMP kinase</fullName>
        <ecNumber evidence="3">2.7.4.9</ecNumber>
    </recommendedName>
</protein>
<gene>
    <name evidence="10" type="ORF">VP01_2736g6</name>
</gene>
<name>A0A0L6V364_9BASI</name>
<dbReference type="PANTHER" id="PTHR10344:SF1">
    <property type="entry name" value="THYMIDYLATE KINASE"/>
    <property type="match status" value="1"/>
</dbReference>